<dbReference type="PANTHER" id="PTHR30576:SF10">
    <property type="entry name" value="SLL5057 PROTEIN"/>
    <property type="match status" value="1"/>
</dbReference>
<evidence type="ECO:0000259" key="3">
    <source>
        <dbReference type="Pfam" id="PF02397"/>
    </source>
</evidence>
<dbReference type="GO" id="GO:0016780">
    <property type="term" value="F:phosphotransferase activity, for other substituted phosphate groups"/>
    <property type="evidence" value="ECO:0007669"/>
    <property type="project" value="TreeGrafter"/>
</dbReference>
<dbReference type="EMBL" id="NPBH01000003">
    <property type="protein sequence ID" value="PAE09586.1"/>
    <property type="molecule type" value="Genomic_DNA"/>
</dbReference>
<name>A0A268HI76_9BACI</name>
<dbReference type="AlphaFoldDB" id="A0A268HI76"/>
<dbReference type="Pfam" id="PF02397">
    <property type="entry name" value="Bac_transf"/>
    <property type="match status" value="1"/>
</dbReference>
<feature type="domain" description="Bacterial sugar transferase" evidence="3">
    <location>
        <begin position="35"/>
        <end position="223"/>
    </location>
</feature>
<protein>
    <submittedName>
        <fullName evidence="4">Multidrug MFS transporter</fullName>
    </submittedName>
</protein>
<evidence type="ECO:0000313" key="4">
    <source>
        <dbReference type="EMBL" id="PAE09586.1"/>
    </source>
</evidence>
<evidence type="ECO:0000313" key="5">
    <source>
        <dbReference type="Proteomes" id="UP000216475"/>
    </source>
</evidence>
<comment type="similarity">
    <text evidence="1">Belongs to the bacterial sugar transferase family.</text>
</comment>
<dbReference type="InterPro" id="IPR003362">
    <property type="entry name" value="Bact_transf"/>
</dbReference>
<organism evidence="4 5">
    <name type="scientific">Terribacillus saccharophilus</name>
    <dbReference type="NCBI Taxonomy" id="361277"/>
    <lineage>
        <taxon>Bacteria</taxon>
        <taxon>Bacillati</taxon>
        <taxon>Bacillota</taxon>
        <taxon>Bacilli</taxon>
        <taxon>Bacillales</taxon>
        <taxon>Bacillaceae</taxon>
        <taxon>Terribacillus</taxon>
    </lineage>
</organism>
<accession>A0A268HI76</accession>
<evidence type="ECO:0000256" key="1">
    <source>
        <dbReference type="ARBA" id="ARBA00006464"/>
    </source>
</evidence>
<gene>
    <name evidence="4" type="ORF">CHI12_01105</name>
</gene>
<keyword evidence="2" id="KW-0812">Transmembrane</keyword>
<proteinExistence type="inferred from homology"/>
<evidence type="ECO:0000256" key="2">
    <source>
        <dbReference type="SAM" id="Phobius"/>
    </source>
</evidence>
<dbReference type="Proteomes" id="UP000216475">
    <property type="component" value="Unassembled WGS sequence"/>
</dbReference>
<dbReference type="PANTHER" id="PTHR30576">
    <property type="entry name" value="COLANIC BIOSYNTHESIS UDP-GLUCOSE LIPID CARRIER TRANSFERASE"/>
    <property type="match status" value="1"/>
</dbReference>
<sequence>MGGNQMPDSKQEQVYNITDSDDGFSDISKAYLISKRCMDLMFALIGVVFLCPVYLIIALLIKIEDKEGNIIFRQERVGKNGKLFYMYKFRSMVSNAEELKATLLEKNEVDGPVFKIKNDPRITKIGKLLRKTSLDELPQLFNVIKGDMSLVGPRPPLLEEVLEYTNYEKIRLSVTPGLTCYWQVGGRSNLSFEEWVELDLKYIRERNIYIDIKLIAKTILVLFGSKGAF</sequence>
<feature type="transmembrane region" description="Helical" evidence="2">
    <location>
        <begin position="40"/>
        <end position="61"/>
    </location>
</feature>
<keyword evidence="2" id="KW-0472">Membrane</keyword>
<reference evidence="4 5" key="1">
    <citation type="submission" date="2017-07" db="EMBL/GenBank/DDBJ databases">
        <title>Isolation and whole genome analysis of endospore-forming bacteria from heroin.</title>
        <authorList>
            <person name="Kalinowski J."/>
            <person name="Ahrens B."/>
            <person name="Al-Dilaimi A."/>
            <person name="Winkler A."/>
            <person name="Wibberg D."/>
            <person name="Schleenbecker U."/>
            <person name="Ruckert C."/>
            <person name="Wolfel R."/>
            <person name="Grass G."/>
        </authorList>
    </citation>
    <scope>NUCLEOTIDE SEQUENCE [LARGE SCALE GENOMIC DNA]</scope>
    <source>
        <strain evidence="4 5">7509</strain>
    </source>
</reference>
<keyword evidence="2" id="KW-1133">Transmembrane helix</keyword>
<comment type="caution">
    <text evidence="4">The sequence shown here is derived from an EMBL/GenBank/DDBJ whole genome shotgun (WGS) entry which is preliminary data.</text>
</comment>